<dbReference type="EMBL" id="JWZX01002450">
    <property type="protein sequence ID" value="KOO29197.1"/>
    <property type="molecule type" value="Genomic_DNA"/>
</dbReference>
<dbReference type="Proteomes" id="UP000037460">
    <property type="component" value="Unassembled WGS sequence"/>
</dbReference>
<dbReference type="Gene3D" id="3.30.1370.10">
    <property type="entry name" value="K Homology domain, type 1"/>
    <property type="match status" value="1"/>
</dbReference>
<evidence type="ECO:0000256" key="1">
    <source>
        <dbReference type="PROSITE-ProRule" id="PRU00117"/>
    </source>
</evidence>
<accession>A0A0M0JSA4</accession>
<evidence type="ECO:0000313" key="3">
    <source>
        <dbReference type="Proteomes" id="UP000037460"/>
    </source>
</evidence>
<gene>
    <name evidence="2" type="ORF">Ctob_007945</name>
</gene>
<comment type="caution">
    <text evidence="2">The sequence shown here is derived from an EMBL/GenBank/DDBJ whole genome shotgun (WGS) entry which is preliminary data.</text>
</comment>
<evidence type="ECO:0008006" key="4">
    <source>
        <dbReference type="Google" id="ProtNLM"/>
    </source>
</evidence>
<dbReference type="CDD" id="cd00105">
    <property type="entry name" value="KH-I"/>
    <property type="match status" value="1"/>
</dbReference>
<name>A0A0M0JSA4_9EUKA</name>
<dbReference type="PROSITE" id="PS50084">
    <property type="entry name" value="KH_TYPE_1"/>
    <property type="match status" value="1"/>
</dbReference>
<sequence length="463" mass="48224">MGPPLAQDGAQDENDGIITHTITETTIQLTIPTPKAKWLIGKRGTHIVQVELSTSTRVDLTKVNEMDTLVTIVAATPDARDRRVALEACERLIREKLRFCFDEDPKILAMNASFLRDEKPKAGWLAGPPHAGVPEGAVAGAPSQFARPEGAVAGAPSRFARPEGAVAGAPSQFARPEGAVAGAPSQFARPEGAVAGAPSQFARLCDNCGTAELHGVPDPTDPRRCYCARCWVGWHAEPLMFEGDPGSAEPTLLLSQLGSKLYAAIPFLREAIKQDGGLSACLAKSRAQSGGTFRVTVNPVNGRIPVGRETVTLVQAEASGADAEGAAIGQLQATPSKQMLLSALCASLYQQGFKREIAAAGGPKRFFLSCPTLVCEFDHCKQGSELVMLPEAAANSARLGGTPAECAARALSSATCLFRSAVSSTTSSAVQSAVPSTVHSKAGGTLETSAAALAVSRGLCTRA</sequence>
<keyword evidence="3" id="KW-1185">Reference proteome</keyword>
<reference evidence="3" key="1">
    <citation type="journal article" date="2015" name="PLoS Genet.">
        <title>Genome Sequence and Transcriptome Analyses of Chrysochromulina tobin: Metabolic Tools for Enhanced Algal Fitness in the Prominent Order Prymnesiales (Haptophyceae).</title>
        <authorList>
            <person name="Hovde B.T."/>
            <person name="Deodato C.R."/>
            <person name="Hunsperger H.M."/>
            <person name="Ryken S.A."/>
            <person name="Yost W."/>
            <person name="Jha R.K."/>
            <person name="Patterson J."/>
            <person name="Monnat R.J. Jr."/>
            <person name="Barlow S.B."/>
            <person name="Starkenburg S.R."/>
            <person name="Cattolico R.A."/>
        </authorList>
    </citation>
    <scope>NUCLEOTIDE SEQUENCE</scope>
    <source>
        <strain evidence="3">CCMP291</strain>
    </source>
</reference>
<dbReference type="AlphaFoldDB" id="A0A0M0JSA4"/>
<dbReference type="InterPro" id="IPR036612">
    <property type="entry name" value="KH_dom_type_1_sf"/>
</dbReference>
<proteinExistence type="predicted"/>
<organism evidence="2 3">
    <name type="scientific">Chrysochromulina tobinii</name>
    <dbReference type="NCBI Taxonomy" id="1460289"/>
    <lineage>
        <taxon>Eukaryota</taxon>
        <taxon>Haptista</taxon>
        <taxon>Haptophyta</taxon>
        <taxon>Prymnesiophyceae</taxon>
        <taxon>Prymnesiales</taxon>
        <taxon>Chrysochromulinaceae</taxon>
        <taxon>Chrysochromulina</taxon>
    </lineage>
</organism>
<keyword evidence="1" id="KW-0694">RNA-binding</keyword>
<protein>
    <recommendedName>
        <fullName evidence="4">K Homology domain-containing protein</fullName>
    </recommendedName>
</protein>
<evidence type="ECO:0000313" key="2">
    <source>
        <dbReference type="EMBL" id="KOO29197.1"/>
    </source>
</evidence>
<dbReference type="SUPFAM" id="SSF54791">
    <property type="entry name" value="Eukaryotic type KH-domain (KH-domain type I)"/>
    <property type="match status" value="1"/>
</dbReference>
<dbReference type="GO" id="GO:0003723">
    <property type="term" value="F:RNA binding"/>
    <property type="evidence" value="ECO:0007669"/>
    <property type="project" value="UniProtKB-UniRule"/>
</dbReference>